<feature type="transmembrane region" description="Helical" evidence="6">
    <location>
        <begin position="247"/>
        <end position="266"/>
    </location>
</feature>
<keyword evidence="2 6" id="KW-1003">Cell membrane</keyword>
<comment type="subcellular location">
    <subcellularLocation>
        <location evidence="6">Cell membrane</location>
        <topology evidence="6">Multi-pass membrane protein</topology>
    </subcellularLocation>
    <subcellularLocation>
        <location evidence="1">Endomembrane system</location>
        <topology evidence="1">Multi-pass membrane protein</topology>
    </subcellularLocation>
    <subcellularLocation>
        <location evidence="7">Membrane</location>
        <topology evidence="7">Multi-pass membrane protein</topology>
    </subcellularLocation>
</comment>
<feature type="transmembrane region" description="Helical" evidence="6">
    <location>
        <begin position="278"/>
        <end position="295"/>
    </location>
</feature>
<name>A0A6B1D835_9CHLR</name>
<comment type="function">
    <text evidence="6">NDH-1 shuttles electrons from NADH, via FMN and iron-sulfur (Fe-S) centers, to quinones in the respiratory chain. The immediate electron acceptor for the enzyme in this species is believed to be ubiquinone. Couples the redox reaction to proton translocation (for every two electrons transferred, four hydrogen ions are translocated across the cytoplasmic membrane), and thus conserves the redox energy in a proton gradient.</text>
</comment>
<dbReference type="GO" id="GO:0048038">
    <property type="term" value="F:quinone binding"/>
    <property type="evidence" value="ECO:0007669"/>
    <property type="project" value="UniProtKB-KW"/>
</dbReference>
<dbReference type="PANTHER" id="PTHR22773">
    <property type="entry name" value="NADH DEHYDROGENASE"/>
    <property type="match status" value="1"/>
</dbReference>
<feature type="transmembrane region" description="Helical" evidence="6">
    <location>
        <begin position="168"/>
        <end position="190"/>
    </location>
</feature>
<feature type="transmembrane region" description="Helical" evidence="6">
    <location>
        <begin position="45"/>
        <end position="68"/>
    </location>
</feature>
<comment type="similarity">
    <text evidence="6">Belongs to the complex I subunit 2 family.</text>
</comment>
<reference evidence="9" key="1">
    <citation type="submission" date="2019-09" db="EMBL/GenBank/DDBJ databases">
        <title>Characterisation of the sponge microbiome using genome-centric metagenomics.</title>
        <authorList>
            <person name="Engelberts J.P."/>
            <person name="Robbins S.J."/>
            <person name="De Goeij J.M."/>
            <person name="Aranda M."/>
            <person name="Bell S.C."/>
            <person name="Webster N.S."/>
        </authorList>
    </citation>
    <scope>NUCLEOTIDE SEQUENCE</scope>
    <source>
        <strain evidence="9">SB0661_bin_32</strain>
    </source>
</reference>
<keyword evidence="6" id="KW-0520">NAD</keyword>
<dbReference type="GO" id="GO:0012505">
    <property type="term" value="C:endomembrane system"/>
    <property type="evidence" value="ECO:0007669"/>
    <property type="project" value="UniProtKB-SubCell"/>
</dbReference>
<feature type="domain" description="NADH:quinone oxidoreductase/Mrp antiporter transmembrane" evidence="8">
    <location>
        <begin position="131"/>
        <end position="428"/>
    </location>
</feature>
<dbReference type="GO" id="GO:0042773">
    <property type="term" value="P:ATP synthesis coupled electron transport"/>
    <property type="evidence" value="ECO:0007669"/>
    <property type="project" value="InterPro"/>
</dbReference>
<evidence type="ECO:0000313" key="9">
    <source>
        <dbReference type="EMBL" id="MYC96101.1"/>
    </source>
</evidence>
<dbReference type="EMBL" id="VXMH01000071">
    <property type="protein sequence ID" value="MYC96101.1"/>
    <property type="molecule type" value="Genomic_DNA"/>
</dbReference>
<feature type="transmembrane region" description="Helical" evidence="6">
    <location>
        <begin position="375"/>
        <end position="393"/>
    </location>
</feature>
<feature type="transmembrane region" description="Helical" evidence="6">
    <location>
        <begin position="80"/>
        <end position="100"/>
    </location>
</feature>
<gene>
    <name evidence="6" type="primary">nuoN</name>
    <name evidence="9" type="ORF">F4X14_14155</name>
</gene>
<dbReference type="HAMAP" id="MF_00445">
    <property type="entry name" value="NDH1_NuoN_1"/>
    <property type="match status" value="1"/>
</dbReference>
<evidence type="ECO:0000256" key="4">
    <source>
        <dbReference type="ARBA" id="ARBA00022989"/>
    </source>
</evidence>
<sequence>MDTALLFDNAVDNAVVLLPEIILAVGVMVLMMVDIGRRGQNGSQLLAGLSVVILLLGVGASVMIWGRAPVEYLDGAVSDGFALSVRLVILIAGVLGVLLSRNKLPAIERQGGAFYSLHLLAVIGMMLMGTATNLIVLFIALEIFSLALYILSGFYRENAHSIEAAMKYFLLGAFASTFFVYGCALLYGAGGSSKYTQIHETLATGGGNPSLVLPGIALLLVGFGFKVSLVPFHMWTPDVYQGAPTPVTAFMSVGTKAAAFAGFFRLMMTALPSYHDQWAMPLAILAVLTMTVGNLTALRQSSVKRMLAYSGIAHAGNILIALVAGTAAASSAAAFYLFAYAFMNIGAFAVTIALDRQFGNENDVEQSRLAGAAERFPVLAAAMAIFMLSLSGIPPLAGFFGKFLVFKAAVEAGWAWLVVIGVLNSAISAYYYLRIVVAMYFQQPEEIGDEKEPLFVPASRPSVFVVVVSVLAVVVIGLQPGLWADLLRGLGQ</sequence>
<comment type="caution">
    <text evidence="9">The sequence shown here is derived from an EMBL/GenBank/DDBJ whole genome shotgun (WGS) entry which is preliminary data.</text>
</comment>
<dbReference type="NCBIfam" id="TIGR01770">
    <property type="entry name" value="NDH_I_N"/>
    <property type="match status" value="1"/>
</dbReference>
<proteinExistence type="inferred from homology"/>
<dbReference type="Pfam" id="PF00361">
    <property type="entry name" value="Proton_antipo_M"/>
    <property type="match status" value="1"/>
</dbReference>
<evidence type="ECO:0000256" key="2">
    <source>
        <dbReference type="ARBA" id="ARBA00022475"/>
    </source>
</evidence>
<organism evidence="9">
    <name type="scientific">Caldilineaceae bacterium SB0661_bin_32</name>
    <dbReference type="NCBI Taxonomy" id="2605255"/>
    <lineage>
        <taxon>Bacteria</taxon>
        <taxon>Bacillati</taxon>
        <taxon>Chloroflexota</taxon>
        <taxon>Caldilineae</taxon>
        <taxon>Caldilineales</taxon>
        <taxon>Caldilineaceae</taxon>
    </lineage>
</organism>
<keyword evidence="6" id="KW-0813">Transport</keyword>
<feature type="transmembrane region" description="Helical" evidence="6">
    <location>
        <begin position="413"/>
        <end position="433"/>
    </location>
</feature>
<feature type="transmembrane region" description="Helical" evidence="6">
    <location>
        <begin position="112"/>
        <end position="129"/>
    </location>
</feature>
<keyword evidence="6" id="KW-1278">Translocase</keyword>
<evidence type="ECO:0000259" key="8">
    <source>
        <dbReference type="Pfam" id="PF00361"/>
    </source>
</evidence>
<comment type="subunit">
    <text evidence="6">NDH-1 is composed of 14 different subunits. Subunits NuoA, H, J, K, L, M, N constitute the membrane sector of the complex.</text>
</comment>
<feature type="transmembrane region" description="Helical" evidence="6">
    <location>
        <begin position="135"/>
        <end position="156"/>
    </location>
</feature>
<dbReference type="GO" id="GO:0008137">
    <property type="term" value="F:NADH dehydrogenase (ubiquinone) activity"/>
    <property type="evidence" value="ECO:0007669"/>
    <property type="project" value="InterPro"/>
</dbReference>
<keyword evidence="3 6" id="KW-0812">Transmembrane</keyword>
<dbReference type="AlphaFoldDB" id="A0A6B1D835"/>
<feature type="transmembrane region" description="Helical" evidence="6">
    <location>
        <begin position="463"/>
        <end position="483"/>
    </location>
</feature>
<keyword evidence="6" id="KW-0830">Ubiquinone</keyword>
<feature type="transmembrane region" description="Helical" evidence="6">
    <location>
        <begin position="307"/>
        <end position="328"/>
    </location>
</feature>
<dbReference type="EC" id="7.1.1.-" evidence="6"/>
<evidence type="ECO:0000256" key="1">
    <source>
        <dbReference type="ARBA" id="ARBA00004127"/>
    </source>
</evidence>
<feature type="transmembrane region" description="Helical" evidence="6">
    <location>
        <begin position="14"/>
        <end position="33"/>
    </location>
</feature>
<evidence type="ECO:0000256" key="6">
    <source>
        <dbReference type="HAMAP-Rule" id="MF_00445"/>
    </source>
</evidence>
<dbReference type="GO" id="GO:0050136">
    <property type="term" value="F:NADH dehydrogenase (quinone) (non-electrogenic) activity"/>
    <property type="evidence" value="ECO:0007669"/>
    <property type="project" value="UniProtKB-UniRule"/>
</dbReference>
<dbReference type="GO" id="GO:0005886">
    <property type="term" value="C:plasma membrane"/>
    <property type="evidence" value="ECO:0007669"/>
    <property type="project" value="UniProtKB-SubCell"/>
</dbReference>
<keyword evidence="4 6" id="KW-1133">Transmembrane helix</keyword>
<protein>
    <recommendedName>
        <fullName evidence="6">NADH-quinone oxidoreductase subunit N</fullName>
        <ecNumber evidence="6">7.1.1.-</ecNumber>
    </recommendedName>
    <alternativeName>
        <fullName evidence="6">NADH dehydrogenase I subunit N</fullName>
    </alternativeName>
    <alternativeName>
        <fullName evidence="6">NDH-1 subunit N</fullName>
    </alternativeName>
</protein>
<feature type="transmembrane region" description="Helical" evidence="6">
    <location>
        <begin position="210"/>
        <end position="235"/>
    </location>
</feature>
<keyword evidence="6" id="KW-0874">Quinone</keyword>
<evidence type="ECO:0000256" key="3">
    <source>
        <dbReference type="ARBA" id="ARBA00022692"/>
    </source>
</evidence>
<evidence type="ECO:0000256" key="5">
    <source>
        <dbReference type="ARBA" id="ARBA00023136"/>
    </source>
</evidence>
<evidence type="ECO:0000256" key="7">
    <source>
        <dbReference type="RuleBase" id="RU000320"/>
    </source>
</evidence>
<feature type="transmembrane region" description="Helical" evidence="6">
    <location>
        <begin position="334"/>
        <end position="354"/>
    </location>
</feature>
<dbReference type="InterPro" id="IPR010096">
    <property type="entry name" value="NADH-Q_OxRdtase_suN/2"/>
</dbReference>
<comment type="catalytic activity">
    <reaction evidence="6">
        <text>a quinone + NADH + 5 H(+)(in) = a quinol + NAD(+) + 4 H(+)(out)</text>
        <dbReference type="Rhea" id="RHEA:57888"/>
        <dbReference type="ChEBI" id="CHEBI:15378"/>
        <dbReference type="ChEBI" id="CHEBI:24646"/>
        <dbReference type="ChEBI" id="CHEBI:57540"/>
        <dbReference type="ChEBI" id="CHEBI:57945"/>
        <dbReference type="ChEBI" id="CHEBI:132124"/>
    </reaction>
</comment>
<dbReference type="InterPro" id="IPR001750">
    <property type="entry name" value="ND/Mrp_TM"/>
</dbReference>
<accession>A0A6B1D835</accession>
<keyword evidence="5 6" id="KW-0472">Membrane</keyword>